<dbReference type="InterPro" id="IPR036737">
    <property type="entry name" value="OmpA-like_sf"/>
</dbReference>
<evidence type="ECO:0000256" key="4">
    <source>
        <dbReference type="SAM" id="SignalP"/>
    </source>
</evidence>
<reference evidence="6 7" key="1">
    <citation type="submission" date="2021-04" db="EMBL/GenBank/DDBJ databases">
        <authorList>
            <person name="Pira H."/>
            <person name="Risdian C."/>
            <person name="Wink J."/>
        </authorList>
    </citation>
    <scope>NUCLEOTIDE SEQUENCE [LARGE SCALE GENOMIC DNA]</scope>
    <source>
        <strain evidence="6 7">WH53</strain>
    </source>
</reference>
<dbReference type="InterPro" id="IPR015168">
    <property type="entry name" value="SsuA/THI5"/>
</dbReference>
<name>A0ABS5Z842_9GAMM</name>
<organism evidence="6 7">
    <name type="scientific">Zooshikella harenae</name>
    <dbReference type="NCBI Taxonomy" id="2827238"/>
    <lineage>
        <taxon>Bacteria</taxon>
        <taxon>Pseudomonadati</taxon>
        <taxon>Pseudomonadota</taxon>
        <taxon>Gammaproteobacteria</taxon>
        <taxon>Oceanospirillales</taxon>
        <taxon>Zooshikellaceae</taxon>
        <taxon>Zooshikella</taxon>
    </lineage>
</organism>
<dbReference type="PANTHER" id="PTHR30024:SF47">
    <property type="entry name" value="TAURINE-BINDING PERIPLASMIC PROTEIN"/>
    <property type="match status" value="1"/>
</dbReference>
<gene>
    <name evidence="6" type="ORF">KCG35_00280</name>
</gene>
<sequence length="572" mass="62817">MKERHMLRALVVTASLLLSSLAVAVEYINIKPLNQVVSAQVGPVEGDVLQVPFISWGGDIAVIHANGNNLSTQANSIVSQQGLKLKLTREDDFAKQVQHYLKGDSPFLRGTIGMLNMAMDVISKDAKTKPIVIYKLTDSAGGDALVVKSGIKTVKDLRGKTVVLQAYGPHVDYLSRILADAGLTFKDINVRWVKDLTGTDNSPMAALYEKDIDAAFVIIPDALALTSGGSVGTGAEDSVKGAKILLSTKTADTVIADVYAVRSDFFKQHRDVVEKFARSLLLGQESMSNVVQQRTADSKAYEQMMRAAAKGLLDSEQALADAEGMYQDARHVGYDGNVKFFKNNAYPRRFAVIVKESQHGLHQVGLLQQQQEVAQARWDYDKLKKGLSQINVAEVPKFDESKVAALVTQKQQQGSLDQGELFSFEVFFKPNQKTFSAELYEDAFKKVMDLASTYGGAIITIEGHSDPMNYLRKRKANASRMVLGRIKQAARNLSLSRAQEVRDNIIDFSKNKGVSLDPSQFAVIGHGISAPKTGVCGADPCVPKTEKQWRSNMRVQFRILQVEAESSVFRPL</sequence>
<comment type="caution">
    <text evidence="6">The sequence shown here is derived from an EMBL/GenBank/DDBJ whole genome shotgun (WGS) entry which is preliminary data.</text>
</comment>
<keyword evidence="3 4" id="KW-0732">Signal</keyword>
<feature type="chain" id="PRO_5045993262" evidence="4">
    <location>
        <begin position="25"/>
        <end position="572"/>
    </location>
</feature>
<evidence type="ECO:0000256" key="2">
    <source>
        <dbReference type="ARBA" id="ARBA00010742"/>
    </source>
</evidence>
<evidence type="ECO:0000256" key="1">
    <source>
        <dbReference type="ARBA" id="ARBA00004418"/>
    </source>
</evidence>
<dbReference type="PANTHER" id="PTHR30024">
    <property type="entry name" value="ALIPHATIC SULFONATES-BINDING PROTEIN-RELATED"/>
    <property type="match status" value="1"/>
</dbReference>
<dbReference type="Proteomes" id="UP000690515">
    <property type="component" value="Unassembled WGS sequence"/>
</dbReference>
<dbReference type="SUPFAM" id="SSF103088">
    <property type="entry name" value="OmpA-like"/>
    <property type="match status" value="1"/>
</dbReference>
<evidence type="ECO:0000313" key="6">
    <source>
        <dbReference type="EMBL" id="MBU2709486.1"/>
    </source>
</evidence>
<evidence type="ECO:0000313" key="7">
    <source>
        <dbReference type="Proteomes" id="UP000690515"/>
    </source>
</evidence>
<evidence type="ECO:0000259" key="5">
    <source>
        <dbReference type="Pfam" id="PF09084"/>
    </source>
</evidence>
<dbReference type="Gene3D" id="3.30.1330.60">
    <property type="entry name" value="OmpA-like domain"/>
    <property type="match status" value="1"/>
</dbReference>
<dbReference type="Pfam" id="PF09084">
    <property type="entry name" value="NMT1"/>
    <property type="match status" value="1"/>
</dbReference>
<dbReference type="EMBL" id="JAGSOY010000001">
    <property type="protein sequence ID" value="MBU2709486.1"/>
    <property type="molecule type" value="Genomic_DNA"/>
</dbReference>
<proteinExistence type="inferred from homology"/>
<accession>A0ABS5Z842</accession>
<comment type="similarity">
    <text evidence="2">Belongs to the bacterial solute-binding protein SsuA/TauA family.</text>
</comment>
<comment type="subcellular location">
    <subcellularLocation>
        <location evidence="1">Periplasm</location>
    </subcellularLocation>
</comment>
<keyword evidence="7" id="KW-1185">Reference proteome</keyword>
<dbReference type="SUPFAM" id="SSF53850">
    <property type="entry name" value="Periplasmic binding protein-like II"/>
    <property type="match status" value="1"/>
</dbReference>
<feature type="signal peptide" evidence="4">
    <location>
        <begin position="1"/>
        <end position="24"/>
    </location>
</feature>
<feature type="domain" description="SsuA/THI5-like" evidence="5">
    <location>
        <begin position="80"/>
        <end position="287"/>
    </location>
</feature>
<evidence type="ECO:0000256" key="3">
    <source>
        <dbReference type="ARBA" id="ARBA00022729"/>
    </source>
</evidence>
<dbReference type="Gene3D" id="3.40.190.10">
    <property type="entry name" value="Periplasmic binding protein-like II"/>
    <property type="match status" value="2"/>
</dbReference>
<protein>
    <submittedName>
        <fullName evidence="6">ABC transporter substrate-binding protein</fullName>
    </submittedName>
</protein>